<evidence type="ECO:0000256" key="2">
    <source>
        <dbReference type="ARBA" id="ARBA00004613"/>
    </source>
</evidence>
<reference evidence="11" key="1">
    <citation type="submission" date="2018-02" db="EMBL/GenBank/DDBJ databases">
        <authorList>
            <person name="Cohen D.B."/>
            <person name="Kent A.D."/>
        </authorList>
    </citation>
    <scope>NUCLEOTIDE SEQUENCE</scope>
</reference>
<dbReference type="GO" id="GO:0005576">
    <property type="term" value="C:extracellular region"/>
    <property type="evidence" value="ECO:0007669"/>
    <property type="project" value="UniProtKB-SubCell"/>
</dbReference>
<keyword evidence="4 9" id="KW-0732">Signal</keyword>
<evidence type="ECO:0000256" key="8">
    <source>
        <dbReference type="ARBA" id="ARBA00034484"/>
    </source>
</evidence>
<gene>
    <name evidence="11" type="ORF">FSB_LOCUS60760</name>
</gene>
<dbReference type="AlphaFoldDB" id="A0A2N9J7P7"/>
<proteinExistence type="inferred from homology"/>
<feature type="signal peptide" evidence="9">
    <location>
        <begin position="1"/>
        <end position="23"/>
    </location>
</feature>
<comment type="similarity">
    <text evidence="8">Belongs to the plant egg cell-secreted peptide family.</text>
</comment>
<evidence type="ECO:0000259" key="10">
    <source>
        <dbReference type="Pfam" id="PF05617"/>
    </source>
</evidence>
<sequence length="139" mass="14520">MASKNVFILLVLIACLSANETGARDLPIKPGYKTVSTFQIDGAQATCLHLLMVMNYCTSEIVDFFSGSQSNIGSGCCRSISSISKNCWPSTLASFGFTVDVHNKLKDHCAAASSPAEAPAAVLAEAPSPIAGSDDPVAY</sequence>
<organism evidence="11">
    <name type="scientific">Fagus sylvatica</name>
    <name type="common">Beechnut</name>
    <dbReference type="NCBI Taxonomy" id="28930"/>
    <lineage>
        <taxon>Eukaryota</taxon>
        <taxon>Viridiplantae</taxon>
        <taxon>Streptophyta</taxon>
        <taxon>Embryophyta</taxon>
        <taxon>Tracheophyta</taxon>
        <taxon>Spermatophyta</taxon>
        <taxon>Magnoliopsida</taxon>
        <taxon>eudicotyledons</taxon>
        <taxon>Gunneridae</taxon>
        <taxon>Pentapetalae</taxon>
        <taxon>rosids</taxon>
        <taxon>fabids</taxon>
        <taxon>Fagales</taxon>
        <taxon>Fagaceae</taxon>
        <taxon>Fagus</taxon>
    </lineage>
</organism>
<dbReference type="GO" id="GO:0009567">
    <property type="term" value="P:double fertilization forming a zygote and endosperm"/>
    <property type="evidence" value="ECO:0007669"/>
    <property type="project" value="InterPro"/>
</dbReference>
<protein>
    <recommendedName>
        <fullName evidence="10">Prolamin-like domain-containing protein</fullName>
    </recommendedName>
</protein>
<evidence type="ECO:0000313" key="11">
    <source>
        <dbReference type="EMBL" id="SPD32878.1"/>
    </source>
</evidence>
<evidence type="ECO:0000256" key="1">
    <source>
        <dbReference type="ARBA" id="ARBA00004541"/>
    </source>
</evidence>
<dbReference type="PANTHER" id="PTHR35293">
    <property type="entry name" value="EGG CELL-SECRETED PROTEIN 1.5"/>
    <property type="match status" value="1"/>
</dbReference>
<name>A0A2N9J7P7_FAGSY</name>
<dbReference type="GO" id="GO:0080155">
    <property type="term" value="P:regulation of double fertilization forming a zygote and endosperm"/>
    <property type="evidence" value="ECO:0007669"/>
    <property type="project" value="UniProtKB-ARBA"/>
</dbReference>
<comment type="subcellular location">
    <subcellularLocation>
        <location evidence="1">Cytoplasmic vesicle</location>
    </subcellularLocation>
    <subcellularLocation>
        <location evidence="2">Secreted</location>
    </subcellularLocation>
</comment>
<feature type="domain" description="Prolamin-like" evidence="10">
    <location>
        <begin position="46"/>
        <end position="109"/>
    </location>
</feature>
<comment type="function">
    <text evidence="7">Involved in the regulation of gamete interactions during the double fertilization and to prevent multiple-pollen tube attraction; mediates the redistribution of the gamete fusogen HAP2/GCS1 to the cell surface after secretion upon sperm arrival.</text>
</comment>
<evidence type="ECO:0000256" key="3">
    <source>
        <dbReference type="ARBA" id="ARBA00022525"/>
    </source>
</evidence>
<dbReference type="InterPro" id="IPR008502">
    <property type="entry name" value="Prolamin-like"/>
</dbReference>
<evidence type="ECO:0000256" key="4">
    <source>
        <dbReference type="ARBA" id="ARBA00022729"/>
    </source>
</evidence>
<dbReference type="PROSITE" id="PS51257">
    <property type="entry name" value="PROKAR_LIPOPROTEIN"/>
    <property type="match status" value="1"/>
</dbReference>
<dbReference type="PANTHER" id="PTHR35293:SF10">
    <property type="entry name" value="EGG CELL-SECRETED PROTEIN 1.2-RELATED"/>
    <property type="match status" value="1"/>
</dbReference>
<feature type="chain" id="PRO_5014835119" description="Prolamin-like domain-containing protein" evidence="9">
    <location>
        <begin position="24"/>
        <end position="139"/>
    </location>
</feature>
<dbReference type="InterPro" id="IPR044711">
    <property type="entry name" value="EC11-15"/>
</dbReference>
<keyword evidence="5" id="KW-0278">Fertilization</keyword>
<evidence type="ECO:0000256" key="5">
    <source>
        <dbReference type="ARBA" id="ARBA00023279"/>
    </source>
</evidence>
<dbReference type="GO" id="GO:2000008">
    <property type="term" value="P:regulation of protein localization to cell surface"/>
    <property type="evidence" value="ECO:0007669"/>
    <property type="project" value="UniProtKB-ARBA"/>
</dbReference>
<keyword evidence="6" id="KW-0968">Cytoplasmic vesicle</keyword>
<dbReference type="EMBL" id="OIVN01006426">
    <property type="protein sequence ID" value="SPD32878.1"/>
    <property type="molecule type" value="Genomic_DNA"/>
</dbReference>
<evidence type="ECO:0000256" key="9">
    <source>
        <dbReference type="SAM" id="SignalP"/>
    </source>
</evidence>
<dbReference type="GO" id="GO:0031410">
    <property type="term" value="C:cytoplasmic vesicle"/>
    <property type="evidence" value="ECO:0007669"/>
    <property type="project" value="UniProtKB-SubCell"/>
</dbReference>
<accession>A0A2N9J7P7</accession>
<evidence type="ECO:0000256" key="6">
    <source>
        <dbReference type="ARBA" id="ARBA00023329"/>
    </source>
</evidence>
<keyword evidence="3" id="KW-0964">Secreted</keyword>
<dbReference type="Pfam" id="PF05617">
    <property type="entry name" value="Prolamin_like"/>
    <property type="match status" value="1"/>
</dbReference>
<evidence type="ECO:0000256" key="7">
    <source>
        <dbReference type="ARBA" id="ARBA00034457"/>
    </source>
</evidence>